<dbReference type="PANTHER" id="PTHR39081">
    <property type="entry name" value="MUT7-C DOMAIN-CONTAINING PROTEIN"/>
    <property type="match status" value="1"/>
</dbReference>
<name>A0A7C1BDD2_UNCW3</name>
<dbReference type="AlphaFoldDB" id="A0A7C1BDD2"/>
<feature type="domain" description="Mut7-C RNAse" evidence="1">
    <location>
        <begin position="1"/>
        <end position="144"/>
    </location>
</feature>
<evidence type="ECO:0000313" key="2">
    <source>
        <dbReference type="EMBL" id="HDM90049.1"/>
    </source>
</evidence>
<accession>A0A7C1BDD2</accession>
<dbReference type="PANTHER" id="PTHR39081:SF1">
    <property type="entry name" value="MUT7-C RNASE DOMAIN-CONTAINING PROTEIN"/>
    <property type="match status" value="1"/>
</dbReference>
<gene>
    <name evidence="2" type="ORF">ENG67_02440</name>
</gene>
<organism evidence="2">
    <name type="scientific">candidate division WOR-3 bacterium</name>
    <dbReference type="NCBI Taxonomy" id="2052148"/>
    <lineage>
        <taxon>Bacteria</taxon>
        <taxon>Bacteria division WOR-3</taxon>
    </lineage>
</organism>
<dbReference type="Pfam" id="PF01927">
    <property type="entry name" value="Mut7-C"/>
    <property type="match status" value="1"/>
</dbReference>
<sequence>MRFLVDSMAGKLARYLRLLGFDAEYHREGDIGHLVKRAREENRIILTRNTSILKLKGEIDFFFLPTEKTDEQVMAVLEHFGLRGEIKPFTRCLECNTPLEKVPRERVKGLVPFHVYLVHREFYFCPGCKRIYWRGTHREKLEEKVRKFAGGHSEKAGSL</sequence>
<dbReference type="InterPro" id="IPR002782">
    <property type="entry name" value="Mut7-C_RNAse_dom"/>
</dbReference>
<dbReference type="EMBL" id="DRBW01000091">
    <property type="protein sequence ID" value="HDM90049.1"/>
    <property type="molecule type" value="Genomic_DNA"/>
</dbReference>
<dbReference type="Proteomes" id="UP000885931">
    <property type="component" value="Unassembled WGS sequence"/>
</dbReference>
<reference evidence="2" key="1">
    <citation type="journal article" date="2020" name="mSystems">
        <title>Genome- and Community-Level Interaction Insights into Carbon Utilization and Element Cycling Functions of Hydrothermarchaeota in Hydrothermal Sediment.</title>
        <authorList>
            <person name="Zhou Z."/>
            <person name="Liu Y."/>
            <person name="Xu W."/>
            <person name="Pan J."/>
            <person name="Luo Z.H."/>
            <person name="Li M."/>
        </authorList>
    </citation>
    <scope>NUCLEOTIDE SEQUENCE [LARGE SCALE GENOMIC DNA]</scope>
    <source>
        <strain evidence="2">HyVt-237</strain>
    </source>
</reference>
<evidence type="ECO:0000259" key="1">
    <source>
        <dbReference type="Pfam" id="PF01927"/>
    </source>
</evidence>
<protein>
    <recommendedName>
        <fullName evidence="1">Mut7-C RNAse domain-containing protein</fullName>
    </recommendedName>
</protein>
<comment type="caution">
    <text evidence="2">The sequence shown here is derived from an EMBL/GenBank/DDBJ whole genome shotgun (WGS) entry which is preliminary data.</text>
</comment>
<proteinExistence type="predicted"/>